<dbReference type="AlphaFoldDB" id="A0A2K1KIU5"/>
<accession>A0A2K1KIU5</accession>
<dbReference type="EnsemblPlants" id="Pp3c5_7640V3.2">
    <property type="protein sequence ID" value="PAC:32953447.CDS.1"/>
    <property type="gene ID" value="Pp3c5_7640"/>
</dbReference>
<dbReference type="InParanoid" id="A0A2K1KIU5"/>
<name>A0A2K1KIU5_PHYPA</name>
<dbReference type="Gramene" id="Pp3c5_7640V3.1">
    <property type="protein sequence ID" value="PAC:32953446.CDS.1"/>
    <property type="gene ID" value="Pp3c5_7640"/>
</dbReference>
<dbReference type="EnsemblPlants" id="Pp3c5_7640V3.1">
    <property type="protein sequence ID" value="PAC:32953446.CDS.1"/>
    <property type="gene ID" value="Pp3c5_7640"/>
</dbReference>
<evidence type="ECO:0000313" key="1">
    <source>
        <dbReference type="EMBL" id="PNR53702.1"/>
    </source>
</evidence>
<dbReference type="Gramene" id="Pp3c5_7640V3.2">
    <property type="protein sequence ID" value="PAC:32953447.CDS.1"/>
    <property type="gene ID" value="Pp3c5_7640"/>
</dbReference>
<sequence>MLELHNLPPIALHCLPAFLGLGSIVIHRWEYHLCDWAHPYPHPQLYTINTKPNKTQL</sequence>
<gene>
    <name evidence="1" type="ORF">PHYPA_007377</name>
</gene>
<dbReference type="Proteomes" id="UP000006727">
    <property type="component" value="Chromosome 5"/>
</dbReference>
<proteinExistence type="predicted"/>
<keyword evidence="3" id="KW-1185">Reference proteome</keyword>
<evidence type="ECO:0000313" key="3">
    <source>
        <dbReference type="Proteomes" id="UP000006727"/>
    </source>
</evidence>
<reference evidence="2" key="3">
    <citation type="submission" date="2020-12" db="UniProtKB">
        <authorList>
            <consortium name="EnsemblPlants"/>
        </authorList>
    </citation>
    <scope>IDENTIFICATION</scope>
</reference>
<dbReference type="EMBL" id="ABEU02000005">
    <property type="protein sequence ID" value="PNR53702.1"/>
    <property type="molecule type" value="Genomic_DNA"/>
</dbReference>
<reference evidence="1 3" key="1">
    <citation type="journal article" date="2008" name="Science">
        <title>The Physcomitrella genome reveals evolutionary insights into the conquest of land by plants.</title>
        <authorList>
            <person name="Rensing S."/>
            <person name="Lang D."/>
            <person name="Zimmer A."/>
            <person name="Terry A."/>
            <person name="Salamov A."/>
            <person name="Shapiro H."/>
            <person name="Nishiyama T."/>
            <person name="Perroud P.-F."/>
            <person name="Lindquist E."/>
            <person name="Kamisugi Y."/>
            <person name="Tanahashi T."/>
            <person name="Sakakibara K."/>
            <person name="Fujita T."/>
            <person name="Oishi K."/>
            <person name="Shin-I T."/>
            <person name="Kuroki Y."/>
            <person name="Toyoda A."/>
            <person name="Suzuki Y."/>
            <person name="Hashimoto A."/>
            <person name="Yamaguchi K."/>
            <person name="Sugano A."/>
            <person name="Kohara Y."/>
            <person name="Fujiyama A."/>
            <person name="Anterola A."/>
            <person name="Aoki S."/>
            <person name="Ashton N."/>
            <person name="Barbazuk W.B."/>
            <person name="Barker E."/>
            <person name="Bennetzen J."/>
            <person name="Bezanilla M."/>
            <person name="Blankenship R."/>
            <person name="Cho S.H."/>
            <person name="Dutcher S."/>
            <person name="Estelle M."/>
            <person name="Fawcett J.A."/>
            <person name="Gundlach H."/>
            <person name="Hanada K."/>
            <person name="Heyl A."/>
            <person name="Hicks K.A."/>
            <person name="Hugh J."/>
            <person name="Lohr M."/>
            <person name="Mayer K."/>
            <person name="Melkozernov A."/>
            <person name="Murata T."/>
            <person name="Nelson D."/>
            <person name="Pils B."/>
            <person name="Prigge M."/>
            <person name="Reiss B."/>
            <person name="Renner T."/>
            <person name="Rombauts S."/>
            <person name="Rushton P."/>
            <person name="Sanderfoot A."/>
            <person name="Schween G."/>
            <person name="Shiu S.-H."/>
            <person name="Stueber K."/>
            <person name="Theodoulou F.L."/>
            <person name="Tu H."/>
            <person name="Van de Peer Y."/>
            <person name="Verrier P.J."/>
            <person name="Waters E."/>
            <person name="Wood A."/>
            <person name="Yang L."/>
            <person name="Cove D."/>
            <person name="Cuming A."/>
            <person name="Hasebe M."/>
            <person name="Lucas S."/>
            <person name="Mishler D.B."/>
            <person name="Reski R."/>
            <person name="Grigoriev I."/>
            <person name="Quatrano R.S."/>
            <person name="Boore J.L."/>
        </authorList>
    </citation>
    <scope>NUCLEOTIDE SEQUENCE [LARGE SCALE GENOMIC DNA]</scope>
    <source>
        <strain evidence="2 3">cv. Gransden 2004</strain>
    </source>
</reference>
<organism evidence="1">
    <name type="scientific">Physcomitrium patens</name>
    <name type="common">Spreading-leaved earth moss</name>
    <name type="synonym">Physcomitrella patens</name>
    <dbReference type="NCBI Taxonomy" id="3218"/>
    <lineage>
        <taxon>Eukaryota</taxon>
        <taxon>Viridiplantae</taxon>
        <taxon>Streptophyta</taxon>
        <taxon>Embryophyta</taxon>
        <taxon>Bryophyta</taxon>
        <taxon>Bryophytina</taxon>
        <taxon>Bryopsida</taxon>
        <taxon>Funariidae</taxon>
        <taxon>Funariales</taxon>
        <taxon>Funariaceae</taxon>
        <taxon>Physcomitrium</taxon>
    </lineage>
</organism>
<protein>
    <submittedName>
        <fullName evidence="1 2">Uncharacterized protein</fullName>
    </submittedName>
</protein>
<evidence type="ECO:0000313" key="2">
    <source>
        <dbReference type="EnsemblPlants" id="PAC:32953446.CDS.1"/>
    </source>
</evidence>
<reference evidence="1 3" key="2">
    <citation type="journal article" date="2018" name="Plant J.">
        <title>The Physcomitrella patens chromosome-scale assembly reveals moss genome structure and evolution.</title>
        <authorList>
            <person name="Lang D."/>
            <person name="Ullrich K.K."/>
            <person name="Murat F."/>
            <person name="Fuchs J."/>
            <person name="Jenkins J."/>
            <person name="Haas F.B."/>
            <person name="Piednoel M."/>
            <person name="Gundlach H."/>
            <person name="Van Bel M."/>
            <person name="Meyberg R."/>
            <person name="Vives C."/>
            <person name="Morata J."/>
            <person name="Symeonidi A."/>
            <person name="Hiss M."/>
            <person name="Muchero W."/>
            <person name="Kamisugi Y."/>
            <person name="Saleh O."/>
            <person name="Blanc G."/>
            <person name="Decker E.L."/>
            <person name="van Gessel N."/>
            <person name="Grimwood J."/>
            <person name="Hayes R.D."/>
            <person name="Graham S.W."/>
            <person name="Gunter L.E."/>
            <person name="McDaniel S.F."/>
            <person name="Hoernstein S.N.W."/>
            <person name="Larsson A."/>
            <person name="Li F.W."/>
            <person name="Perroud P.F."/>
            <person name="Phillips J."/>
            <person name="Ranjan P."/>
            <person name="Rokshar D.S."/>
            <person name="Rothfels C.J."/>
            <person name="Schneider L."/>
            <person name="Shu S."/>
            <person name="Stevenson D.W."/>
            <person name="Thummler F."/>
            <person name="Tillich M."/>
            <person name="Villarreal Aguilar J.C."/>
            <person name="Widiez T."/>
            <person name="Wong G.K."/>
            <person name="Wymore A."/>
            <person name="Zhang Y."/>
            <person name="Zimmer A.D."/>
            <person name="Quatrano R.S."/>
            <person name="Mayer K.F.X."/>
            <person name="Goodstein D."/>
            <person name="Casacuberta J.M."/>
            <person name="Vandepoele K."/>
            <person name="Reski R."/>
            <person name="Cuming A.C."/>
            <person name="Tuskan G.A."/>
            <person name="Maumus F."/>
            <person name="Salse J."/>
            <person name="Schmutz J."/>
            <person name="Rensing S.A."/>
        </authorList>
    </citation>
    <scope>NUCLEOTIDE SEQUENCE [LARGE SCALE GENOMIC DNA]</scope>
    <source>
        <strain evidence="2 3">cv. Gransden 2004</strain>
    </source>
</reference>